<gene>
    <name evidence="7" type="ORF">L207DRAFT_260881</name>
</gene>
<dbReference type="InterPro" id="IPR036259">
    <property type="entry name" value="MFS_trans_sf"/>
</dbReference>
<reference evidence="7 8" key="1">
    <citation type="submission" date="2016-04" db="EMBL/GenBank/DDBJ databases">
        <title>A degradative enzymes factory behind the ericoid mycorrhizal symbiosis.</title>
        <authorList>
            <consortium name="DOE Joint Genome Institute"/>
            <person name="Martino E."/>
            <person name="Morin E."/>
            <person name="Grelet G."/>
            <person name="Kuo A."/>
            <person name="Kohler A."/>
            <person name="Daghino S."/>
            <person name="Barry K."/>
            <person name="Choi C."/>
            <person name="Cichocki N."/>
            <person name="Clum A."/>
            <person name="Copeland A."/>
            <person name="Hainaut M."/>
            <person name="Haridas S."/>
            <person name="Labutti K."/>
            <person name="Lindquist E."/>
            <person name="Lipzen A."/>
            <person name="Khouja H.-R."/>
            <person name="Murat C."/>
            <person name="Ohm R."/>
            <person name="Olson A."/>
            <person name="Spatafora J."/>
            <person name="Veneault-Fourrey C."/>
            <person name="Henrissat B."/>
            <person name="Grigoriev I."/>
            <person name="Martin F."/>
            <person name="Perotto S."/>
        </authorList>
    </citation>
    <scope>NUCLEOTIDE SEQUENCE [LARGE SCALE GENOMIC DNA]</scope>
    <source>
        <strain evidence="7 8">F</strain>
    </source>
</reference>
<evidence type="ECO:0000256" key="5">
    <source>
        <dbReference type="SAM" id="Phobius"/>
    </source>
</evidence>
<feature type="transmembrane region" description="Helical" evidence="5">
    <location>
        <begin position="509"/>
        <end position="528"/>
    </location>
</feature>
<dbReference type="EMBL" id="KZ613940">
    <property type="protein sequence ID" value="PMD45872.1"/>
    <property type="molecule type" value="Genomic_DNA"/>
</dbReference>
<evidence type="ECO:0000313" key="8">
    <source>
        <dbReference type="Proteomes" id="UP000235786"/>
    </source>
</evidence>
<dbReference type="PANTHER" id="PTHR23501">
    <property type="entry name" value="MAJOR FACILITATOR SUPERFAMILY"/>
    <property type="match status" value="1"/>
</dbReference>
<feature type="transmembrane region" description="Helical" evidence="5">
    <location>
        <begin position="449"/>
        <end position="466"/>
    </location>
</feature>
<organism evidence="7 8">
    <name type="scientific">Hyaloscypha variabilis (strain UAMH 11265 / GT02V1 / F)</name>
    <name type="common">Meliniomyces variabilis</name>
    <dbReference type="NCBI Taxonomy" id="1149755"/>
    <lineage>
        <taxon>Eukaryota</taxon>
        <taxon>Fungi</taxon>
        <taxon>Dikarya</taxon>
        <taxon>Ascomycota</taxon>
        <taxon>Pezizomycotina</taxon>
        <taxon>Leotiomycetes</taxon>
        <taxon>Helotiales</taxon>
        <taxon>Hyaloscyphaceae</taxon>
        <taxon>Hyaloscypha</taxon>
        <taxon>Hyaloscypha variabilis</taxon>
    </lineage>
</organism>
<keyword evidence="3 5" id="KW-1133">Transmembrane helix</keyword>
<keyword evidence="2 5" id="KW-0812">Transmembrane</keyword>
<proteinExistence type="predicted"/>
<feature type="transmembrane region" description="Helical" evidence="5">
    <location>
        <begin position="310"/>
        <end position="332"/>
    </location>
</feature>
<feature type="transmembrane region" description="Helical" evidence="5">
    <location>
        <begin position="375"/>
        <end position="396"/>
    </location>
</feature>
<evidence type="ECO:0000259" key="6">
    <source>
        <dbReference type="PROSITE" id="PS50850"/>
    </source>
</evidence>
<feature type="transmembrane region" description="Helical" evidence="5">
    <location>
        <begin position="344"/>
        <end position="368"/>
    </location>
</feature>
<evidence type="ECO:0000256" key="3">
    <source>
        <dbReference type="ARBA" id="ARBA00022989"/>
    </source>
</evidence>
<feature type="transmembrane region" description="Helical" evidence="5">
    <location>
        <begin position="236"/>
        <end position="254"/>
    </location>
</feature>
<feature type="transmembrane region" description="Helical" evidence="5">
    <location>
        <begin position="197"/>
        <end position="216"/>
    </location>
</feature>
<dbReference type="PANTHER" id="PTHR23501:SF43">
    <property type="entry name" value="MULTIDRUG TRANSPORTER, PUTATIVE (AFU_ORTHOLOGUE AFUA_6G03040)-RELATED"/>
    <property type="match status" value="1"/>
</dbReference>
<dbReference type="PROSITE" id="PS50850">
    <property type="entry name" value="MFS"/>
    <property type="match status" value="1"/>
</dbReference>
<feature type="transmembrane region" description="Helical" evidence="5">
    <location>
        <begin position="266"/>
        <end position="289"/>
    </location>
</feature>
<evidence type="ECO:0000256" key="1">
    <source>
        <dbReference type="ARBA" id="ARBA00004141"/>
    </source>
</evidence>
<dbReference type="SUPFAM" id="SSF103473">
    <property type="entry name" value="MFS general substrate transporter"/>
    <property type="match status" value="1"/>
</dbReference>
<feature type="transmembrane region" description="Helical" evidence="5">
    <location>
        <begin position="134"/>
        <end position="155"/>
    </location>
</feature>
<dbReference type="GO" id="GO:0022857">
    <property type="term" value="F:transmembrane transporter activity"/>
    <property type="evidence" value="ECO:0007669"/>
    <property type="project" value="InterPro"/>
</dbReference>
<evidence type="ECO:0000313" key="7">
    <source>
        <dbReference type="EMBL" id="PMD45872.1"/>
    </source>
</evidence>
<evidence type="ECO:0000256" key="2">
    <source>
        <dbReference type="ARBA" id="ARBA00022692"/>
    </source>
</evidence>
<keyword evidence="8" id="KW-1185">Reference proteome</keyword>
<sequence length="560" mass="59760">MEKGPEASRPPTGDISAVETDVEAPRISTHTETPVLPTWRLVCVCISVSFGLFLSLLDTTIVATALYTIGVDLKSLGSINWVALAYTLSYLGCAVIFSRIADIFGRRNAYIAAFLIFFAFSLGCGFSTSLTQLIACRTLQGVGGSGLYSLTFVILPEISPPKLIQAIGAMAGAVVAMAGVLGPVLGGLITHYTTWKWIFWINAPIGVGPLILFIIAWPKPNQLRPARRRPLKELDIIGAILVITASVLMVFSFQNAGLKSNAWKQAIFIAPLLIGCLCAAGLVGWEYLVAYSWEGRLATMFPLRLMKRRVYMGCVATALLGGFPYFVVIYALPLRLQVVNEKSALLAGVSLLPMLGAVAVASALGGVIHKKRERIFATLLAGSLFTVIGSACLSTLDNTVHAPAKMYGFEVFVGLGFGLMVSTVSLGAMIEADAQDKTVAQGVVAQARVFGGSIGIAASTAILGAMQRSELSGIVTPEQLCTLQTSTRTMTPAQLHAVRQAYSDSFSEVMKVCAAISAACVVACALAYRRHGVDLQARREEQMREEDEMARVAAESNESS</sequence>
<feature type="domain" description="Major facilitator superfamily (MFS) profile" evidence="6">
    <location>
        <begin position="44"/>
        <end position="532"/>
    </location>
</feature>
<protein>
    <submittedName>
        <fullName evidence="7">MFS multidrug transporter-like protein</fullName>
    </submittedName>
</protein>
<dbReference type="InterPro" id="IPR011701">
    <property type="entry name" value="MFS"/>
</dbReference>
<dbReference type="GO" id="GO:0005886">
    <property type="term" value="C:plasma membrane"/>
    <property type="evidence" value="ECO:0007669"/>
    <property type="project" value="TreeGrafter"/>
</dbReference>
<dbReference type="Pfam" id="PF07690">
    <property type="entry name" value="MFS_1"/>
    <property type="match status" value="1"/>
</dbReference>
<feature type="transmembrane region" description="Helical" evidence="5">
    <location>
        <begin position="79"/>
        <end position="97"/>
    </location>
</feature>
<comment type="subcellular location">
    <subcellularLocation>
        <location evidence="1">Membrane</location>
        <topology evidence="1">Multi-pass membrane protein</topology>
    </subcellularLocation>
</comment>
<dbReference type="AlphaFoldDB" id="A0A2J6S531"/>
<dbReference type="Gene3D" id="1.20.1250.20">
    <property type="entry name" value="MFS general substrate transporter like domains"/>
    <property type="match status" value="1"/>
</dbReference>
<feature type="transmembrane region" description="Helical" evidence="5">
    <location>
        <begin position="41"/>
        <end position="67"/>
    </location>
</feature>
<dbReference type="OrthoDB" id="440553at2759"/>
<feature type="transmembrane region" description="Helical" evidence="5">
    <location>
        <begin position="167"/>
        <end position="191"/>
    </location>
</feature>
<dbReference type="Proteomes" id="UP000235786">
    <property type="component" value="Unassembled WGS sequence"/>
</dbReference>
<evidence type="ECO:0000256" key="4">
    <source>
        <dbReference type="ARBA" id="ARBA00023136"/>
    </source>
</evidence>
<keyword evidence="4 5" id="KW-0472">Membrane</keyword>
<name>A0A2J6S531_HYAVF</name>
<dbReference type="Gene3D" id="1.20.1720.10">
    <property type="entry name" value="Multidrug resistance protein D"/>
    <property type="match status" value="1"/>
</dbReference>
<accession>A0A2J6S531</accession>
<dbReference type="InterPro" id="IPR020846">
    <property type="entry name" value="MFS_dom"/>
</dbReference>
<feature type="transmembrane region" description="Helical" evidence="5">
    <location>
        <begin position="109"/>
        <end position="128"/>
    </location>
</feature>
<feature type="transmembrane region" description="Helical" evidence="5">
    <location>
        <begin position="408"/>
        <end position="428"/>
    </location>
</feature>
<dbReference type="PRINTS" id="PR01036">
    <property type="entry name" value="TCRTETB"/>
</dbReference>